<gene>
    <name evidence="4" type="ORF">KBB96_15690</name>
</gene>
<name>A0A975G741_9BACT</name>
<dbReference type="KEGG" id="lamb:KBB96_15690"/>
<accession>A0A975G741</accession>
<evidence type="ECO:0000256" key="1">
    <source>
        <dbReference type="ARBA" id="ARBA00009497"/>
    </source>
</evidence>
<dbReference type="InterPro" id="IPR023188">
    <property type="entry name" value="DPS_DNA-bd_CS"/>
</dbReference>
<dbReference type="InterPro" id="IPR012347">
    <property type="entry name" value="Ferritin-like"/>
</dbReference>
<dbReference type="InterPro" id="IPR002177">
    <property type="entry name" value="DPS_DNA-bd"/>
</dbReference>
<dbReference type="RefSeq" id="WP_211630444.1">
    <property type="nucleotide sequence ID" value="NZ_CP073100.1"/>
</dbReference>
<dbReference type="PRINTS" id="PR01346">
    <property type="entry name" value="HELNAPAPROT"/>
</dbReference>
<reference evidence="4" key="1">
    <citation type="submission" date="2021-04" db="EMBL/GenBank/DDBJ databases">
        <title>Luteolibacter sp. 32A isolated from the skin of an Anderson's salamander (Ambystoma andersonii).</title>
        <authorList>
            <person name="Spergser J."/>
            <person name="Busse H.-J."/>
        </authorList>
    </citation>
    <scope>NUCLEOTIDE SEQUENCE</scope>
    <source>
        <strain evidence="4">32A</strain>
    </source>
</reference>
<dbReference type="Pfam" id="PF00210">
    <property type="entry name" value="Ferritin"/>
    <property type="match status" value="1"/>
</dbReference>
<dbReference type="PANTHER" id="PTHR42932">
    <property type="entry name" value="GENERAL STRESS PROTEIN 20U"/>
    <property type="match status" value="1"/>
</dbReference>
<dbReference type="PROSITE" id="PS00818">
    <property type="entry name" value="DPS_1"/>
    <property type="match status" value="1"/>
</dbReference>
<sequence length="163" mass="18372">MSTILKETVKIGLSKDSRQKGADVLAAILANQHVLYMKTRNFHWNLTGFRFKTLHTFFEEQYEALAKAIDQTAERMRMLGAVAPGSMAEMLKAATLAERPGALIDGEEALKLLHADHETVIRDLREAIDTFDEKCHDVGTADFLTGLIRAHENLAWMLRSFIE</sequence>
<dbReference type="GO" id="GO:0008199">
    <property type="term" value="F:ferric iron binding"/>
    <property type="evidence" value="ECO:0007669"/>
    <property type="project" value="InterPro"/>
</dbReference>
<dbReference type="PIRSF" id="PIRSF005900">
    <property type="entry name" value="Dps"/>
    <property type="match status" value="1"/>
</dbReference>
<keyword evidence="5" id="KW-1185">Reference proteome</keyword>
<feature type="domain" description="Ferritin/DPS" evidence="3">
    <location>
        <begin position="24"/>
        <end position="163"/>
    </location>
</feature>
<dbReference type="GO" id="GO:0016722">
    <property type="term" value="F:oxidoreductase activity, acting on metal ions"/>
    <property type="evidence" value="ECO:0007669"/>
    <property type="project" value="InterPro"/>
</dbReference>
<proteinExistence type="inferred from homology"/>
<protein>
    <submittedName>
        <fullName evidence="4">DNA starvation/stationary phase protection protein</fullName>
    </submittedName>
</protein>
<dbReference type="InterPro" id="IPR009078">
    <property type="entry name" value="Ferritin-like_SF"/>
</dbReference>
<dbReference type="CDD" id="cd01043">
    <property type="entry name" value="DPS"/>
    <property type="match status" value="1"/>
</dbReference>
<dbReference type="SUPFAM" id="SSF47240">
    <property type="entry name" value="Ferritin-like"/>
    <property type="match status" value="1"/>
</dbReference>
<organism evidence="4 5">
    <name type="scientific">Luteolibacter ambystomatis</name>
    <dbReference type="NCBI Taxonomy" id="2824561"/>
    <lineage>
        <taxon>Bacteria</taxon>
        <taxon>Pseudomonadati</taxon>
        <taxon>Verrucomicrobiota</taxon>
        <taxon>Verrucomicrobiia</taxon>
        <taxon>Verrucomicrobiales</taxon>
        <taxon>Verrucomicrobiaceae</taxon>
        <taxon>Luteolibacter</taxon>
    </lineage>
</organism>
<evidence type="ECO:0000259" key="3">
    <source>
        <dbReference type="Pfam" id="PF00210"/>
    </source>
</evidence>
<comment type="similarity">
    <text evidence="1 2">Belongs to the Dps family.</text>
</comment>
<dbReference type="InterPro" id="IPR008331">
    <property type="entry name" value="Ferritin_DPS_dom"/>
</dbReference>
<evidence type="ECO:0000313" key="5">
    <source>
        <dbReference type="Proteomes" id="UP000676169"/>
    </source>
</evidence>
<dbReference type="Proteomes" id="UP000676169">
    <property type="component" value="Chromosome"/>
</dbReference>
<evidence type="ECO:0000313" key="4">
    <source>
        <dbReference type="EMBL" id="QUE50304.1"/>
    </source>
</evidence>
<dbReference type="EMBL" id="CP073100">
    <property type="protein sequence ID" value="QUE50304.1"/>
    <property type="molecule type" value="Genomic_DNA"/>
</dbReference>
<dbReference type="Gene3D" id="1.20.1260.10">
    <property type="match status" value="1"/>
</dbReference>
<dbReference type="AlphaFoldDB" id="A0A975G741"/>
<evidence type="ECO:0000256" key="2">
    <source>
        <dbReference type="RuleBase" id="RU003875"/>
    </source>
</evidence>
<dbReference type="PANTHER" id="PTHR42932:SF3">
    <property type="entry name" value="DNA PROTECTION DURING STARVATION PROTEIN"/>
    <property type="match status" value="1"/>
</dbReference>